<comment type="subunit">
    <text evidence="6">Homooctamer; tetramer of dimers.</text>
</comment>
<keyword evidence="5 6" id="KW-0520">NAD</keyword>
<dbReference type="EMBL" id="QSLN01000008">
    <property type="protein sequence ID" value="RDV82864.1"/>
    <property type="molecule type" value="Genomic_DNA"/>
</dbReference>
<dbReference type="Proteomes" id="UP000256329">
    <property type="component" value="Unassembled WGS sequence"/>
</dbReference>
<reference evidence="7 8" key="1">
    <citation type="submission" date="2018-08" db="EMBL/GenBank/DDBJ databases">
        <title>Form III RuBisCO-mediated autotrophy in Thermodesulfobium bacteria.</title>
        <authorList>
            <person name="Toshchakov S.V."/>
            <person name="Kublanov I.V."/>
            <person name="Frolov E."/>
            <person name="Bonch-Osmolovskaya E.A."/>
            <person name="Tourova T.P."/>
            <person name="Chernych N.A."/>
            <person name="Lebedinsky A.V."/>
        </authorList>
    </citation>
    <scope>NUCLEOTIDE SEQUENCE [LARGE SCALE GENOMIC DNA]</scope>
    <source>
        <strain evidence="7 8">SR</strain>
    </source>
</reference>
<comment type="function">
    <text evidence="6">Involved in the biosynthesis of the thiazole moiety of thiamine. Catalyzes the conversion of NAD and glycine to adenosine diphosphate 5-(2-hydroxyethyl)-4-methylthiazole-2-carboxylate (ADT), an adenylated thiazole intermediate, using free sulfide as a source of sulfur.</text>
</comment>
<evidence type="ECO:0000313" key="8">
    <source>
        <dbReference type="Proteomes" id="UP000256329"/>
    </source>
</evidence>
<comment type="caution">
    <text evidence="6">Lacks conserved residue(s) required for the propagation of feature annotation.</text>
</comment>
<proteinExistence type="inferred from homology"/>
<comment type="pathway">
    <text evidence="6">Cofactor biosynthesis; thiamine diphosphate biosynthesis.</text>
</comment>
<feature type="binding site" evidence="6">
    <location>
        <position position="158"/>
    </location>
    <ligand>
        <name>Fe cation</name>
        <dbReference type="ChEBI" id="CHEBI:24875"/>
        <note>ligand shared between two adjacent protomers</note>
    </ligand>
</feature>
<protein>
    <recommendedName>
        <fullName evidence="6">Thiamine thiazole synthase</fullName>
        <ecNumber evidence="6">2.4.2.59</ecNumber>
    </recommendedName>
</protein>
<comment type="similarity">
    <text evidence="6">Belongs to the THI4 family.</text>
</comment>
<keyword evidence="2 6" id="KW-0479">Metal-binding</keyword>
<keyword evidence="8" id="KW-1185">Reference proteome</keyword>
<organism evidence="7 8">
    <name type="scientific">Ammonifex thiophilus</name>
    <dbReference type="NCBI Taxonomy" id="444093"/>
    <lineage>
        <taxon>Bacteria</taxon>
        <taxon>Bacillati</taxon>
        <taxon>Bacillota</taxon>
        <taxon>Clostridia</taxon>
        <taxon>Thermoanaerobacterales</taxon>
        <taxon>Thermoanaerobacteraceae</taxon>
        <taxon>Ammonifex</taxon>
    </lineage>
</organism>
<feature type="binding site" description="in other chain" evidence="6">
    <location>
        <position position="173"/>
    </location>
    <ligand>
        <name>Fe cation</name>
        <dbReference type="ChEBI" id="CHEBI:24875"/>
        <note>ligand shared between two adjacent protomers</note>
    </ligand>
</feature>
<evidence type="ECO:0000256" key="2">
    <source>
        <dbReference type="ARBA" id="ARBA00022723"/>
    </source>
</evidence>
<dbReference type="GO" id="GO:0016763">
    <property type="term" value="F:pentosyltransferase activity"/>
    <property type="evidence" value="ECO:0007669"/>
    <property type="project" value="UniProtKB-UniRule"/>
</dbReference>
<dbReference type="GO" id="GO:0009228">
    <property type="term" value="P:thiamine biosynthetic process"/>
    <property type="evidence" value="ECO:0007669"/>
    <property type="project" value="UniProtKB-KW"/>
</dbReference>
<accession>A0A3D8P2P1</accession>
<dbReference type="GO" id="GO:0005506">
    <property type="term" value="F:iron ion binding"/>
    <property type="evidence" value="ECO:0007669"/>
    <property type="project" value="UniProtKB-UniRule"/>
</dbReference>
<dbReference type="OrthoDB" id="9806565at2"/>
<dbReference type="EC" id="2.4.2.59" evidence="6"/>
<comment type="cofactor">
    <cofactor evidence="6">
        <name>Fe(2+)</name>
        <dbReference type="ChEBI" id="CHEBI:29033"/>
    </cofactor>
</comment>
<dbReference type="AlphaFoldDB" id="A0A3D8P2P1"/>
<name>A0A3D8P2P1_9THEO</name>
<dbReference type="InterPro" id="IPR002922">
    <property type="entry name" value="Thi4_fam"/>
</dbReference>
<dbReference type="GO" id="GO:0052837">
    <property type="term" value="P:thiazole biosynthetic process"/>
    <property type="evidence" value="ECO:0007669"/>
    <property type="project" value="UniProtKB-UniRule"/>
</dbReference>
<sequence length="268" mass="29186">MAGGAIDERLVSRAIIQTYYEELLQLTDFDVAVVGAGPSGLTAAYYLAQGGLKTVVFERRLSVGGGMWGGAMMFNYLVFQEEARPIFETMGVRYREYQPGYYVAHSVETVAAFTLAACRAGAQIMNLITVEDLVLRDNRVTGLVLNWTAVDMAGMHIDPLAVHCRYVVDATGHDAEVVRILTQKNQATVKVPGGHVQGERSMWSERGEKQTLEHSGEVFPGLYVAGMAANAVAGGYRMGPIFGGMVLSGKKVAELILEAYRRERSQAP</sequence>
<feature type="binding site" description="in other chain" evidence="6">
    <location>
        <position position="39"/>
    </location>
    <ligand>
        <name>NAD(+)</name>
        <dbReference type="ChEBI" id="CHEBI:57540"/>
        <note>ligand shared between two adjacent protomers</note>
    </ligand>
</feature>
<gene>
    <name evidence="6" type="primary">thi4</name>
    <name evidence="7" type="ORF">DXX99_06570</name>
</gene>
<feature type="binding site" evidence="6">
    <location>
        <begin position="156"/>
        <end position="158"/>
    </location>
    <ligand>
        <name>NAD(+)</name>
        <dbReference type="ChEBI" id="CHEBI:57540"/>
        <note>ligand shared between two adjacent protomers</note>
    </ligand>
</feature>
<dbReference type="Pfam" id="PF01946">
    <property type="entry name" value="Thi4"/>
    <property type="match status" value="1"/>
</dbReference>
<evidence type="ECO:0000256" key="3">
    <source>
        <dbReference type="ARBA" id="ARBA00022977"/>
    </source>
</evidence>
<comment type="caution">
    <text evidence="7">The sequence shown here is derived from an EMBL/GenBank/DDBJ whole genome shotgun (WGS) entry which is preliminary data.</text>
</comment>
<comment type="catalytic activity">
    <reaction evidence="6">
        <text>hydrogen sulfide + glycine + NAD(+) = ADP-5-ethyl-4-methylthiazole-2-carboxylate + nicotinamide + 3 H2O + H(+)</text>
        <dbReference type="Rhea" id="RHEA:55704"/>
        <dbReference type="ChEBI" id="CHEBI:15377"/>
        <dbReference type="ChEBI" id="CHEBI:15378"/>
        <dbReference type="ChEBI" id="CHEBI:17154"/>
        <dbReference type="ChEBI" id="CHEBI:29919"/>
        <dbReference type="ChEBI" id="CHEBI:57305"/>
        <dbReference type="ChEBI" id="CHEBI:57540"/>
        <dbReference type="ChEBI" id="CHEBI:139151"/>
        <dbReference type="EC" id="2.4.2.59"/>
    </reaction>
</comment>
<keyword evidence="3 6" id="KW-0784">Thiamine biosynthesis</keyword>
<dbReference type="HAMAP" id="MF_00304">
    <property type="entry name" value="Thi4"/>
    <property type="match status" value="1"/>
</dbReference>
<evidence type="ECO:0000256" key="6">
    <source>
        <dbReference type="HAMAP-Rule" id="MF_00304"/>
    </source>
</evidence>
<evidence type="ECO:0000256" key="4">
    <source>
        <dbReference type="ARBA" id="ARBA00023004"/>
    </source>
</evidence>
<dbReference type="NCBIfam" id="TIGR00292">
    <property type="entry name" value="sulfide-dependent adenosine diphosphate thiazole synthase"/>
    <property type="match status" value="1"/>
</dbReference>
<dbReference type="InterPro" id="IPR022828">
    <property type="entry name" value="Thi4_prok"/>
</dbReference>
<keyword evidence="1 6" id="KW-0808">Transferase</keyword>
<dbReference type="UniPathway" id="UPA00060"/>
<feature type="binding site" evidence="6">
    <location>
        <position position="237"/>
    </location>
    <ligand>
        <name>glycine</name>
        <dbReference type="ChEBI" id="CHEBI:57305"/>
    </ligand>
</feature>
<dbReference type="PANTHER" id="PTHR43422:SF3">
    <property type="entry name" value="THIAMINE THIAZOLE SYNTHASE"/>
    <property type="match status" value="1"/>
</dbReference>
<dbReference type="RefSeq" id="WP_115792706.1">
    <property type="nucleotide sequence ID" value="NZ_QSLN01000008.1"/>
</dbReference>
<dbReference type="PRINTS" id="PR00420">
    <property type="entry name" value="RNGMNOXGNASE"/>
</dbReference>
<feature type="binding site" description="in other chain" evidence="6">
    <location>
        <position position="227"/>
    </location>
    <ligand>
        <name>NAD(+)</name>
        <dbReference type="ChEBI" id="CHEBI:57540"/>
        <note>ligand shared between two adjacent protomers</note>
    </ligand>
</feature>
<dbReference type="PANTHER" id="PTHR43422">
    <property type="entry name" value="THIAMINE THIAZOLE SYNTHASE"/>
    <property type="match status" value="1"/>
</dbReference>
<dbReference type="SUPFAM" id="SSF51905">
    <property type="entry name" value="FAD/NAD(P)-binding domain"/>
    <property type="match status" value="1"/>
</dbReference>
<feature type="binding site" description="in other chain" evidence="6">
    <location>
        <position position="66"/>
    </location>
    <ligand>
        <name>NAD(+)</name>
        <dbReference type="ChEBI" id="CHEBI:57540"/>
        <note>ligand shared between two adjacent protomers</note>
    </ligand>
</feature>
<keyword evidence="4 6" id="KW-0408">Iron</keyword>
<evidence type="ECO:0000256" key="1">
    <source>
        <dbReference type="ARBA" id="ARBA00022679"/>
    </source>
</evidence>
<feature type="binding site" description="in other chain" evidence="6">
    <location>
        <position position="130"/>
    </location>
    <ligand>
        <name>NAD(+)</name>
        <dbReference type="ChEBI" id="CHEBI:57540"/>
        <note>ligand shared between two adjacent protomers</note>
    </ligand>
</feature>
<dbReference type="Gene3D" id="3.50.50.60">
    <property type="entry name" value="FAD/NAD(P)-binding domain"/>
    <property type="match status" value="1"/>
</dbReference>
<dbReference type="GO" id="GO:0009229">
    <property type="term" value="P:thiamine diphosphate biosynthetic process"/>
    <property type="evidence" value="ECO:0007669"/>
    <property type="project" value="UniProtKB-UniRule"/>
</dbReference>
<feature type="binding site" description="in other chain" evidence="6">
    <location>
        <begin position="58"/>
        <end position="59"/>
    </location>
    <ligand>
        <name>NAD(+)</name>
        <dbReference type="ChEBI" id="CHEBI:57540"/>
        <note>ligand shared between two adjacent protomers</note>
    </ligand>
</feature>
<evidence type="ECO:0000313" key="7">
    <source>
        <dbReference type="EMBL" id="RDV82864.1"/>
    </source>
</evidence>
<dbReference type="InterPro" id="IPR036188">
    <property type="entry name" value="FAD/NAD-bd_sf"/>
</dbReference>
<evidence type="ECO:0000256" key="5">
    <source>
        <dbReference type="ARBA" id="ARBA00023027"/>
    </source>
</evidence>